<feature type="non-terminal residue" evidence="2">
    <location>
        <position position="56"/>
    </location>
</feature>
<name>A0A392TUD9_9FABA</name>
<dbReference type="Pfam" id="PF03078">
    <property type="entry name" value="ATHILA"/>
    <property type="match status" value="1"/>
</dbReference>
<reference evidence="2 3" key="1">
    <citation type="journal article" date="2018" name="Front. Plant Sci.">
        <title>Red Clover (Trifolium pratense) and Zigzag Clover (T. medium) - A Picture of Genomic Similarities and Differences.</title>
        <authorList>
            <person name="Dluhosova J."/>
            <person name="Istvanek J."/>
            <person name="Nedelnik J."/>
            <person name="Repkova J."/>
        </authorList>
    </citation>
    <scope>NUCLEOTIDE SEQUENCE [LARGE SCALE GENOMIC DNA]</scope>
    <source>
        <strain evidence="3">cv. 10/8</strain>
        <tissue evidence="2">Leaf</tissue>
    </source>
</reference>
<organism evidence="2 3">
    <name type="scientific">Trifolium medium</name>
    <dbReference type="NCBI Taxonomy" id="97028"/>
    <lineage>
        <taxon>Eukaryota</taxon>
        <taxon>Viridiplantae</taxon>
        <taxon>Streptophyta</taxon>
        <taxon>Embryophyta</taxon>
        <taxon>Tracheophyta</taxon>
        <taxon>Spermatophyta</taxon>
        <taxon>Magnoliopsida</taxon>
        <taxon>eudicotyledons</taxon>
        <taxon>Gunneridae</taxon>
        <taxon>Pentapetalae</taxon>
        <taxon>rosids</taxon>
        <taxon>fabids</taxon>
        <taxon>Fabales</taxon>
        <taxon>Fabaceae</taxon>
        <taxon>Papilionoideae</taxon>
        <taxon>50 kb inversion clade</taxon>
        <taxon>NPAAA clade</taxon>
        <taxon>Hologalegina</taxon>
        <taxon>IRL clade</taxon>
        <taxon>Trifolieae</taxon>
        <taxon>Trifolium</taxon>
    </lineage>
</organism>
<feature type="domain" description="Arabidopsis retrotransposon Orf1 C-terminal" evidence="1">
    <location>
        <begin position="6"/>
        <end position="54"/>
    </location>
</feature>
<dbReference type="EMBL" id="LXQA010648519">
    <property type="protein sequence ID" value="MCI64057.1"/>
    <property type="molecule type" value="Genomic_DNA"/>
</dbReference>
<sequence>MSFQIYPDNRTMTALSISESVKFMINQLGWDNLNLSSLPTYRNLTIEFLSSFKYAP</sequence>
<evidence type="ECO:0000313" key="2">
    <source>
        <dbReference type="EMBL" id="MCI64057.1"/>
    </source>
</evidence>
<dbReference type="InterPro" id="IPR004312">
    <property type="entry name" value="ATHILA_Orf1_C"/>
</dbReference>
<dbReference type="AlphaFoldDB" id="A0A392TUD9"/>
<proteinExistence type="predicted"/>
<keyword evidence="3" id="KW-1185">Reference proteome</keyword>
<evidence type="ECO:0000313" key="3">
    <source>
        <dbReference type="Proteomes" id="UP000265520"/>
    </source>
</evidence>
<evidence type="ECO:0000259" key="1">
    <source>
        <dbReference type="Pfam" id="PF03078"/>
    </source>
</evidence>
<accession>A0A392TUD9</accession>
<protein>
    <recommendedName>
        <fullName evidence="1">Arabidopsis retrotransposon Orf1 C-terminal domain-containing protein</fullName>
    </recommendedName>
</protein>
<comment type="caution">
    <text evidence="2">The sequence shown here is derived from an EMBL/GenBank/DDBJ whole genome shotgun (WGS) entry which is preliminary data.</text>
</comment>
<dbReference type="Proteomes" id="UP000265520">
    <property type="component" value="Unassembled WGS sequence"/>
</dbReference>